<dbReference type="PIRSF" id="PIRSF017082">
    <property type="entry name" value="YflP"/>
    <property type="match status" value="1"/>
</dbReference>
<accession>A0A4Z0BH79</accession>
<dbReference type="AlphaFoldDB" id="A0A4Z0BH79"/>
<dbReference type="PROSITE" id="PS51257">
    <property type="entry name" value="PROKAR_LIPOPROTEIN"/>
    <property type="match status" value="1"/>
</dbReference>
<evidence type="ECO:0000313" key="3">
    <source>
        <dbReference type="EMBL" id="TFY98652.1"/>
    </source>
</evidence>
<keyword evidence="4" id="KW-1185">Reference proteome</keyword>
<name>A0A4Z0BH79_9BURK</name>
<keyword evidence="2" id="KW-0732">Signal</keyword>
<evidence type="ECO:0000256" key="1">
    <source>
        <dbReference type="ARBA" id="ARBA00006987"/>
    </source>
</evidence>
<dbReference type="Proteomes" id="UP000297564">
    <property type="component" value="Unassembled WGS sequence"/>
</dbReference>
<comment type="caution">
    <text evidence="3">The sequence shown here is derived from an EMBL/GenBank/DDBJ whole genome shotgun (WGS) entry which is preliminary data.</text>
</comment>
<dbReference type="CDD" id="cd13578">
    <property type="entry name" value="PBP2_Bug27"/>
    <property type="match status" value="1"/>
</dbReference>
<organism evidence="3 4">
    <name type="scientific">Ramlibacter rhizophilus</name>
    <dbReference type="NCBI Taxonomy" id="1781167"/>
    <lineage>
        <taxon>Bacteria</taxon>
        <taxon>Pseudomonadati</taxon>
        <taxon>Pseudomonadota</taxon>
        <taxon>Betaproteobacteria</taxon>
        <taxon>Burkholderiales</taxon>
        <taxon>Comamonadaceae</taxon>
        <taxon>Ramlibacter</taxon>
    </lineage>
</organism>
<reference evidence="3 4" key="1">
    <citation type="submission" date="2019-03" db="EMBL/GenBank/DDBJ databases">
        <title>Ramlibacter rhizophilus CCTCC AB2015357, whole genome shotgun sequence.</title>
        <authorList>
            <person name="Zhang X."/>
            <person name="Feng G."/>
            <person name="Zhu H."/>
        </authorList>
    </citation>
    <scope>NUCLEOTIDE SEQUENCE [LARGE SCALE GENOMIC DNA]</scope>
    <source>
        <strain evidence="3 4">CCTCC AB2015357</strain>
    </source>
</reference>
<sequence>MPRSTRRFLAAALGLSLACGAAVAQSPASAPATDWPTRPVRLVVPFPPGGSTDVVARLIGEKLTQSLGQPVVVDNRAGAGGTTGSDLVAKAAPDGYTFLMGTSSTHAIAPSLYAKPPYDPSRDFTPVTLLGTATILMVVHPSVPAKNVTEFVAHAKSKPGELMFGSTGNGSVSHLTAEYFKSLAGLNLQHVPYKGDSPMTLDLVAGRVHVAFGTAVAFLPHVRSGKLNALAVTDAKPSPVAPQVPTVAASGLPGFEALQWFGLLAPASTPPAVVNRMHAEVAKALQTPEVQEKLQGLGMQIVGGDPASFAGFMRAESAKWGKIVRDSGAKVD</sequence>
<protein>
    <submittedName>
        <fullName evidence="3">Tripartite tricarboxylate transporter substrate binding protein</fullName>
    </submittedName>
</protein>
<dbReference type="RefSeq" id="WP_135285803.1">
    <property type="nucleotide sequence ID" value="NZ_SMLL01000005.1"/>
</dbReference>
<dbReference type="PROSITE" id="PS51318">
    <property type="entry name" value="TAT"/>
    <property type="match status" value="1"/>
</dbReference>
<dbReference type="Gene3D" id="3.40.190.10">
    <property type="entry name" value="Periplasmic binding protein-like II"/>
    <property type="match status" value="1"/>
</dbReference>
<comment type="similarity">
    <text evidence="1">Belongs to the UPF0065 (bug) family.</text>
</comment>
<dbReference type="Gene3D" id="3.40.190.150">
    <property type="entry name" value="Bordetella uptake gene, domain 1"/>
    <property type="match status" value="1"/>
</dbReference>
<dbReference type="SUPFAM" id="SSF53850">
    <property type="entry name" value="Periplasmic binding protein-like II"/>
    <property type="match status" value="1"/>
</dbReference>
<dbReference type="PANTHER" id="PTHR42928">
    <property type="entry name" value="TRICARBOXYLATE-BINDING PROTEIN"/>
    <property type="match status" value="1"/>
</dbReference>
<feature type="chain" id="PRO_5021287190" evidence="2">
    <location>
        <begin position="25"/>
        <end position="332"/>
    </location>
</feature>
<dbReference type="EMBL" id="SMLL01000005">
    <property type="protein sequence ID" value="TFY98652.1"/>
    <property type="molecule type" value="Genomic_DNA"/>
</dbReference>
<dbReference type="InterPro" id="IPR042100">
    <property type="entry name" value="Bug_dom1"/>
</dbReference>
<dbReference type="Pfam" id="PF03401">
    <property type="entry name" value="TctC"/>
    <property type="match status" value="1"/>
</dbReference>
<proteinExistence type="inferred from homology"/>
<evidence type="ECO:0000313" key="4">
    <source>
        <dbReference type="Proteomes" id="UP000297564"/>
    </source>
</evidence>
<dbReference type="InterPro" id="IPR005064">
    <property type="entry name" value="BUG"/>
</dbReference>
<feature type="signal peptide" evidence="2">
    <location>
        <begin position="1"/>
        <end position="24"/>
    </location>
</feature>
<gene>
    <name evidence="3" type="ORF">EZ242_14085</name>
</gene>
<dbReference type="PANTHER" id="PTHR42928:SF5">
    <property type="entry name" value="BLR1237 PROTEIN"/>
    <property type="match status" value="1"/>
</dbReference>
<evidence type="ECO:0000256" key="2">
    <source>
        <dbReference type="SAM" id="SignalP"/>
    </source>
</evidence>
<dbReference type="OrthoDB" id="8678477at2"/>
<dbReference type="InterPro" id="IPR006311">
    <property type="entry name" value="TAT_signal"/>
</dbReference>